<sequence>MTLFSRKVDYALLILSYLYRQTGTARGIAERFGLSRSFTANILKELGHHGFVVSQRGVKGGYALARPARQITLAEVIEALEDGWRLTLCSGNTPHPEVCEFTHCCTLQGPLAEVHQRLLDVLRGVTLADLFEGHGCSVHVVPARSLPVLEMPALAADAVL</sequence>
<dbReference type="RefSeq" id="WP_194537288.1">
    <property type="nucleotide sequence ID" value="NZ_JACEFB010000003.1"/>
</dbReference>
<comment type="caution">
    <text evidence="1">The sequence shown here is derived from an EMBL/GenBank/DDBJ whole genome shotgun (WGS) entry which is preliminary data.</text>
</comment>
<proteinExistence type="predicted"/>
<evidence type="ECO:0000313" key="2">
    <source>
        <dbReference type="Proteomes" id="UP000542342"/>
    </source>
</evidence>
<dbReference type="GO" id="GO:0005829">
    <property type="term" value="C:cytosol"/>
    <property type="evidence" value="ECO:0007669"/>
    <property type="project" value="TreeGrafter"/>
</dbReference>
<dbReference type="AlphaFoldDB" id="A0A7V8VD52"/>
<gene>
    <name evidence="1" type="ORF">H0921_06715</name>
</gene>
<dbReference type="Proteomes" id="UP000542342">
    <property type="component" value="Unassembled WGS sequence"/>
</dbReference>
<accession>A0A7V8VD52</accession>
<organism evidence="1 2">
    <name type="scientific">Thermogemmata fonticola</name>
    <dbReference type="NCBI Taxonomy" id="2755323"/>
    <lineage>
        <taxon>Bacteria</taxon>
        <taxon>Pseudomonadati</taxon>
        <taxon>Planctomycetota</taxon>
        <taxon>Planctomycetia</taxon>
        <taxon>Gemmatales</taxon>
        <taxon>Gemmataceae</taxon>
        <taxon>Thermogemmata</taxon>
    </lineage>
</organism>
<dbReference type="EMBL" id="JACEFB010000003">
    <property type="protein sequence ID" value="MBA2225854.1"/>
    <property type="molecule type" value="Genomic_DNA"/>
</dbReference>
<dbReference type="InterPro" id="IPR036388">
    <property type="entry name" value="WH-like_DNA-bd_sf"/>
</dbReference>
<dbReference type="InterPro" id="IPR000944">
    <property type="entry name" value="Tscrpt_reg_Rrf2"/>
</dbReference>
<dbReference type="InterPro" id="IPR036390">
    <property type="entry name" value="WH_DNA-bd_sf"/>
</dbReference>
<dbReference type="PANTHER" id="PTHR33221:SF15">
    <property type="entry name" value="HTH-TYPE TRANSCRIPTIONAL REGULATOR YWGB-RELATED"/>
    <property type="match status" value="1"/>
</dbReference>
<evidence type="ECO:0000313" key="1">
    <source>
        <dbReference type="EMBL" id="MBA2225854.1"/>
    </source>
</evidence>
<dbReference type="Gene3D" id="1.10.10.10">
    <property type="entry name" value="Winged helix-like DNA-binding domain superfamily/Winged helix DNA-binding domain"/>
    <property type="match status" value="1"/>
</dbReference>
<dbReference type="PROSITE" id="PS51197">
    <property type="entry name" value="HTH_RRF2_2"/>
    <property type="match status" value="1"/>
</dbReference>
<dbReference type="SUPFAM" id="SSF46785">
    <property type="entry name" value="Winged helix' DNA-binding domain"/>
    <property type="match status" value="1"/>
</dbReference>
<name>A0A7V8VD52_9BACT</name>
<dbReference type="PANTHER" id="PTHR33221">
    <property type="entry name" value="WINGED HELIX-TURN-HELIX TRANSCRIPTIONAL REGULATOR, RRF2 FAMILY"/>
    <property type="match status" value="1"/>
</dbReference>
<dbReference type="NCBIfam" id="TIGR00738">
    <property type="entry name" value="rrf2_super"/>
    <property type="match status" value="1"/>
</dbReference>
<reference evidence="1 2" key="1">
    <citation type="submission" date="2020-07" db="EMBL/GenBank/DDBJ databases">
        <title>Thermogemmata thermophila gen. nov., sp. nov., a novel moderate thermophilic planctomycete from a Kamchatka hot spring.</title>
        <authorList>
            <person name="Elcheninov A.G."/>
            <person name="Podosokorskaya O.A."/>
            <person name="Kovaleva O.L."/>
            <person name="Novikov A."/>
            <person name="Bonch-Osmolovskaya E.A."/>
            <person name="Toshchakov S.V."/>
            <person name="Kublanov I.V."/>
        </authorList>
    </citation>
    <scope>NUCLEOTIDE SEQUENCE [LARGE SCALE GENOMIC DNA]</scope>
    <source>
        <strain evidence="1 2">2918</strain>
    </source>
</reference>
<protein>
    <submittedName>
        <fullName evidence="1">Rrf2 family transcriptional regulator</fullName>
    </submittedName>
</protein>
<dbReference type="Pfam" id="PF02082">
    <property type="entry name" value="Rrf2"/>
    <property type="match status" value="1"/>
</dbReference>
<dbReference type="GO" id="GO:0003700">
    <property type="term" value="F:DNA-binding transcription factor activity"/>
    <property type="evidence" value="ECO:0007669"/>
    <property type="project" value="TreeGrafter"/>
</dbReference>
<keyword evidence="2" id="KW-1185">Reference proteome</keyword>